<accession>A0A9D1P1B3</accession>
<gene>
    <name evidence="1" type="ORF">IAB71_02465</name>
</gene>
<evidence type="ECO:0000313" key="2">
    <source>
        <dbReference type="Proteomes" id="UP000824169"/>
    </source>
</evidence>
<reference evidence="1" key="2">
    <citation type="journal article" date="2021" name="PeerJ">
        <title>Extensive microbial diversity within the chicken gut microbiome revealed by metagenomics and culture.</title>
        <authorList>
            <person name="Gilroy R."/>
            <person name="Ravi A."/>
            <person name="Getino M."/>
            <person name="Pursley I."/>
            <person name="Horton D.L."/>
            <person name="Alikhan N.F."/>
            <person name="Baker D."/>
            <person name="Gharbi K."/>
            <person name="Hall N."/>
            <person name="Watson M."/>
            <person name="Adriaenssens E.M."/>
            <person name="Foster-Nyarko E."/>
            <person name="Jarju S."/>
            <person name="Secka A."/>
            <person name="Antonio M."/>
            <person name="Oren A."/>
            <person name="Chaudhuri R.R."/>
            <person name="La Ragione R."/>
            <person name="Hildebrand F."/>
            <person name="Pallen M.J."/>
        </authorList>
    </citation>
    <scope>NUCLEOTIDE SEQUENCE</scope>
    <source>
        <strain evidence="1">CHK188-20938</strain>
    </source>
</reference>
<proteinExistence type="predicted"/>
<reference evidence="1" key="1">
    <citation type="submission" date="2020-10" db="EMBL/GenBank/DDBJ databases">
        <authorList>
            <person name="Gilroy R."/>
        </authorList>
    </citation>
    <scope>NUCLEOTIDE SEQUENCE</scope>
    <source>
        <strain evidence="1">CHK188-20938</strain>
    </source>
</reference>
<evidence type="ECO:0000313" key="1">
    <source>
        <dbReference type="EMBL" id="HIV24644.1"/>
    </source>
</evidence>
<organism evidence="1 2">
    <name type="scientific">Candidatus Scatomonas pullistercoris</name>
    <dbReference type="NCBI Taxonomy" id="2840920"/>
    <lineage>
        <taxon>Bacteria</taxon>
        <taxon>Bacillati</taxon>
        <taxon>Bacillota</taxon>
        <taxon>Clostridia</taxon>
        <taxon>Lachnospirales</taxon>
        <taxon>Lachnospiraceae</taxon>
        <taxon>Lachnospiraceae incertae sedis</taxon>
        <taxon>Candidatus Scatomonas</taxon>
    </lineage>
</organism>
<sequence>MKPNEITRAIIDATLDRGLREIEEDPKRSIRKLADMGKRFSRGRFVQDLYTLFQELLRNDDSPYYTAIEHLLRNTERKALKDFGINIGYTSLTYGANLIRTNERHRDYQIPWALVLRMNPRLPNSIDASELRLLLRQGTELGIYTYILRCRGEFPDLSALTEIFRKYSRCSFIFFLPDEKLSAEHLALLKRCTNIMSMFAAEGTYTDINTRSMRRQKSLYGIYAYYGDADGDSWIRRNRCQNFGSYESSFVLMVPRDDCSSEYREEIDQYIRSVRIQQLHPFVLLNLYSDIYQIDRSISNEPCFFELMEDGTIHTQDGYIQDYHRTSSLDRLFTLALPKKAPE</sequence>
<dbReference type="EMBL" id="DVOO01000009">
    <property type="protein sequence ID" value="HIV24644.1"/>
    <property type="molecule type" value="Genomic_DNA"/>
</dbReference>
<dbReference type="Proteomes" id="UP000824169">
    <property type="component" value="Unassembled WGS sequence"/>
</dbReference>
<comment type="caution">
    <text evidence="1">The sequence shown here is derived from an EMBL/GenBank/DDBJ whole genome shotgun (WGS) entry which is preliminary data.</text>
</comment>
<protein>
    <submittedName>
        <fullName evidence="1">Uncharacterized protein</fullName>
    </submittedName>
</protein>
<dbReference type="AlphaFoldDB" id="A0A9D1P1B3"/>
<name>A0A9D1P1B3_9FIRM</name>